<feature type="domain" description="F-box" evidence="1">
    <location>
        <begin position="42"/>
        <end position="81"/>
    </location>
</feature>
<feature type="domain" description="FBD" evidence="2">
    <location>
        <begin position="397"/>
        <end position="468"/>
    </location>
</feature>
<dbReference type="Proteomes" id="UP000694864">
    <property type="component" value="Chromosome 5"/>
</dbReference>
<dbReference type="Gene3D" id="3.80.10.10">
    <property type="entry name" value="Ribonuclease Inhibitor"/>
    <property type="match status" value="1"/>
</dbReference>
<dbReference type="PANTHER" id="PTHR31900">
    <property type="entry name" value="F-BOX/RNI SUPERFAMILY PROTEIN-RELATED"/>
    <property type="match status" value="1"/>
</dbReference>
<dbReference type="InterPro" id="IPR001810">
    <property type="entry name" value="F-box_dom"/>
</dbReference>
<proteinExistence type="predicted"/>
<dbReference type="Pfam" id="PF24758">
    <property type="entry name" value="LRR_At5g56370"/>
    <property type="match status" value="1"/>
</dbReference>
<keyword evidence="3" id="KW-1185">Reference proteome</keyword>
<gene>
    <name evidence="4" type="primary">LOC104787654</name>
</gene>
<dbReference type="InterPro" id="IPR055411">
    <property type="entry name" value="LRR_FXL15/At3g58940/PEG3-like"/>
</dbReference>
<reference evidence="3" key="1">
    <citation type="journal article" date="2014" name="Nat. Commun.">
        <title>The emerging biofuel crop Camelina sativa retains a highly undifferentiated hexaploid genome structure.</title>
        <authorList>
            <person name="Kagale S."/>
            <person name="Koh C."/>
            <person name="Nixon J."/>
            <person name="Bollina V."/>
            <person name="Clarke W.E."/>
            <person name="Tuteja R."/>
            <person name="Spillane C."/>
            <person name="Robinson S.J."/>
            <person name="Links M.G."/>
            <person name="Clarke C."/>
            <person name="Higgins E.E."/>
            <person name="Huebert T."/>
            <person name="Sharpe A.G."/>
            <person name="Parkin I.A."/>
        </authorList>
    </citation>
    <scope>NUCLEOTIDE SEQUENCE [LARGE SCALE GENOMIC DNA]</scope>
    <source>
        <strain evidence="3">cv. DH55</strain>
    </source>
</reference>
<dbReference type="SUPFAM" id="SSF52047">
    <property type="entry name" value="RNI-like"/>
    <property type="match status" value="1"/>
</dbReference>
<name>A0ABM0Z7M5_CAMSA</name>
<evidence type="ECO:0000259" key="2">
    <source>
        <dbReference type="SMART" id="SM00579"/>
    </source>
</evidence>
<dbReference type="InterPro" id="IPR032675">
    <property type="entry name" value="LRR_dom_sf"/>
</dbReference>
<evidence type="ECO:0000313" key="3">
    <source>
        <dbReference type="Proteomes" id="UP000694864"/>
    </source>
</evidence>
<dbReference type="SUPFAM" id="SSF81383">
    <property type="entry name" value="F-box domain"/>
    <property type="match status" value="1"/>
</dbReference>
<organism evidence="3 4">
    <name type="scientific">Camelina sativa</name>
    <name type="common">False flax</name>
    <name type="synonym">Myagrum sativum</name>
    <dbReference type="NCBI Taxonomy" id="90675"/>
    <lineage>
        <taxon>Eukaryota</taxon>
        <taxon>Viridiplantae</taxon>
        <taxon>Streptophyta</taxon>
        <taxon>Embryophyta</taxon>
        <taxon>Tracheophyta</taxon>
        <taxon>Spermatophyta</taxon>
        <taxon>Magnoliopsida</taxon>
        <taxon>eudicotyledons</taxon>
        <taxon>Gunneridae</taxon>
        <taxon>Pentapetalae</taxon>
        <taxon>rosids</taxon>
        <taxon>malvids</taxon>
        <taxon>Brassicales</taxon>
        <taxon>Brassicaceae</taxon>
        <taxon>Camelineae</taxon>
        <taxon>Camelina</taxon>
    </lineage>
</organism>
<dbReference type="GeneID" id="104787654"/>
<dbReference type="InterPro" id="IPR006566">
    <property type="entry name" value="FBD"/>
</dbReference>
<dbReference type="RefSeq" id="XP_010511557.1">
    <property type="nucleotide sequence ID" value="XM_010513255.2"/>
</dbReference>
<evidence type="ECO:0000313" key="4">
    <source>
        <dbReference type="RefSeq" id="XP_010511557.1"/>
    </source>
</evidence>
<accession>A0ABM0Z7M5</accession>
<protein>
    <submittedName>
        <fullName evidence="4">FBD-associated F-box protein At1g66310-like</fullName>
    </submittedName>
</protein>
<evidence type="ECO:0000259" key="1">
    <source>
        <dbReference type="SMART" id="SM00256"/>
    </source>
</evidence>
<reference evidence="4" key="2">
    <citation type="submission" date="2025-08" db="UniProtKB">
        <authorList>
            <consortium name="RefSeq"/>
        </authorList>
    </citation>
    <scope>IDENTIFICATION</scope>
    <source>
        <tissue evidence="4">Leaf</tissue>
    </source>
</reference>
<dbReference type="Pfam" id="PF08387">
    <property type="entry name" value="FBD"/>
    <property type="match status" value="1"/>
</dbReference>
<dbReference type="SMART" id="SM00579">
    <property type="entry name" value="FBD"/>
    <property type="match status" value="1"/>
</dbReference>
<dbReference type="InterPro" id="IPR036047">
    <property type="entry name" value="F-box-like_dom_sf"/>
</dbReference>
<dbReference type="Pfam" id="PF00646">
    <property type="entry name" value="F-box"/>
    <property type="match status" value="1"/>
</dbReference>
<dbReference type="InterPro" id="IPR050232">
    <property type="entry name" value="FBL13/AtMIF1-like"/>
</dbReference>
<dbReference type="SMART" id="SM00256">
    <property type="entry name" value="FBOX"/>
    <property type="match status" value="1"/>
</dbReference>
<dbReference type="PANTHER" id="PTHR31900:SF33">
    <property type="entry name" value="PROTEIN WITH RNI-LIKE_FBD-LIKE DOMAIN"/>
    <property type="match status" value="1"/>
</dbReference>
<sequence>MEEDGVERVRAKVSRDEDGGKRVRAKVSGGKIAEVDDWLRNLPESLLCHLLLHLPTKYVVKTSTLSSQWRHLWRYVPGLDLDCRDFTEYDEVAGFIDSFLSFNNGESSIKMFKLRYHTDLGGDVDEETDNANLTRWINTVVKRKVQHLALSWGEVPMPPTLYKSKSLVSLKLTEAVLPNPDFVSLPSVKAILLESVKFANDLAFEKLISGCLGLERLTLYRSQNDNVKVLRVRSKTLLNFDYNGSTFTGPHEDLMVSIDAPMLEDLQLSDHLTASFILGNMNSLEEADIDVQFNFCFGKKFDPMDIPKRSMIRNFLVAISNVKNMILSPSTLEVIYEYSRCALLPLFCNLSCLSVYFYNHSWEMLPVFLERCPNVKSLVVESATFPKDNTRISTRPWALLSSLEYVEIESPLEGEAMEMELLSYLLENSPVLRRLTLYVEKDSNNESVILRGLLMIPRLSSSCQVYVLYP</sequence>